<sequence>MIIRLYQDVKVTRPKTQSDEQVLEAALRLIHEHGPEALTFERLARACGLSGATLVQRFGNKARLKQRTLLHAWDGLDDKTRTLAASVAKTPAGAVELLVALSQGYGGIESYAEGLLVLREDLRDPLLRARGAAWKTTLCNAIAACFARTPNSPPDIGLLMASHWQGSLLWWSFDPTIAVAVYVEDSLDRFVAAVTTAPARGP</sequence>
<dbReference type="EMBL" id="CP033361">
    <property type="protein sequence ID" value="QKC75648.1"/>
    <property type="molecule type" value="Genomic_DNA"/>
</dbReference>
<proteinExistence type="predicted"/>
<dbReference type="KEGG" id="merd:EB233_08940"/>
<dbReference type="PANTHER" id="PTHR30055">
    <property type="entry name" value="HTH-TYPE TRANSCRIPTIONAL REGULATOR RUTR"/>
    <property type="match status" value="1"/>
</dbReference>
<dbReference type="SUPFAM" id="SSF46689">
    <property type="entry name" value="Homeodomain-like"/>
    <property type="match status" value="1"/>
</dbReference>
<dbReference type="GO" id="GO:0000976">
    <property type="term" value="F:transcription cis-regulatory region binding"/>
    <property type="evidence" value="ECO:0007669"/>
    <property type="project" value="TreeGrafter"/>
</dbReference>
<dbReference type="Pfam" id="PF00440">
    <property type="entry name" value="TetR_N"/>
    <property type="match status" value="1"/>
</dbReference>
<evidence type="ECO:0000256" key="3">
    <source>
        <dbReference type="ARBA" id="ARBA00023163"/>
    </source>
</evidence>
<feature type="domain" description="HTH tetR-type" evidence="5">
    <location>
        <begin position="16"/>
        <end position="76"/>
    </location>
</feature>
<evidence type="ECO:0000313" key="7">
    <source>
        <dbReference type="Proteomes" id="UP000503339"/>
    </source>
</evidence>
<dbReference type="InterPro" id="IPR009057">
    <property type="entry name" value="Homeodomain-like_sf"/>
</dbReference>
<dbReference type="AlphaFoldDB" id="A0A6M7UHM6"/>
<dbReference type="Gene3D" id="1.10.357.10">
    <property type="entry name" value="Tetracycline Repressor, domain 2"/>
    <property type="match status" value="1"/>
</dbReference>
<evidence type="ECO:0000259" key="5">
    <source>
        <dbReference type="PROSITE" id="PS50977"/>
    </source>
</evidence>
<protein>
    <submittedName>
        <fullName evidence="6">TetR/AcrR family transcriptional regulator</fullName>
    </submittedName>
</protein>
<dbReference type="InterPro" id="IPR050109">
    <property type="entry name" value="HTH-type_TetR-like_transc_reg"/>
</dbReference>
<name>A0A6M7UHM6_9HYPH</name>
<gene>
    <name evidence="6" type="ORF">EB233_08940</name>
</gene>
<evidence type="ECO:0000256" key="1">
    <source>
        <dbReference type="ARBA" id="ARBA00023015"/>
    </source>
</evidence>
<feature type="DNA-binding region" description="H-T-H motif" evidence="4">
    <location>
        <begin position="39"/>
        <end position="58"/>
    </location>
</feature>
<keyword evidence="7" id="KW-1185">Reference proteome</keyword>
<evidence type="ECO:0000256" key="2">
    <source>
        <dbReference type="ARBA" id="ARBA00023125"/>
    </source>
</evidence>
<dbReference type="InterPro" id="IPR001647">
    <property type="entry name" value="HTH_TetR"/>
</dbReference>
<dbReference type="PANTHER" id="PTHR30055:SF234">
    <property type="entry name" value="HTH-TYPE TRANSCRIPTIONAL REGULATOR BETI"/>
    <property type="match status" value="1"/>
</dbReference>
<reference evidence="6 7" key="1">
    <citation type="submission" date="2018-10" db="EMBL/GenBank/DDBJ databases">
        <authorList>
            <person name="Perry B.J."/>
            <person name="Sullivan J.T."/>
            <person name="Murphy R.J.T."/>
            <person name="Ramsay J.P."/>
            <person name="Ronson C.W."/>
        </authorList>
    </citation>
    <scope>NUCLEOTIDE SEQUENCE [LARGE SCALE GENOMIC DNA]</scope>
    <source>
        <strain evidence="6 7">NZP2014</strain>
    </source>
</reference>
<keyword evidence="3" id="KW-0804">Transcription</keyword>
<keyword evidence="1" id="KW-0805">Transcription regulation</keyword>
<keyword evidence="2 4" id="KW-0238">DNA-binding</keyword>
<organism evidence="6 7">
    <name type="scientific">Mesorhizobium erdmanii</name>
    <dbReference type="NCBI Taxonomy" id="1777866"/>
    <lineage>
        <taxon>Bacteria</taxon>
        <taxon>Pseudomonadati</taxon>
        <taxon>Pseudomonadota</taxon>
        <taxon>Alphaproteobacteria</taxon>
        <taxon>Hyphomicrobiales</taxon>
        <taxon>Phyllobacteriaceae</taxon>
        <taxon>Mesorhizobium</taxon>
    </lineage>
</organism>
<evidence type="ECO:0000256" key="4">
    <source>
        <dbReference type="PROSITE-ProRule" id="PRU00335"/>
    </source>
</evidence>
<accession>A0A6M7UHM6</accession>
<dbReference type="Proteomes" id="UP000503339">
    <property type="component" value="Chromosome"/>
</dbReference>
<dbReference type="GO" id="GO:0003700">
    <property type="term" value="F:DNA-binding transcription factor activity"/>
    <property type="evidence" value="ECO:0007669"/>
    <property type="project" value="TreeGrafter"/>
</dbReference>
<dbReference type="PROSITE" id="PS50977">
    <property type="entry name" value="HTH_TETR_2"/>
    <property type="match status" value="1"/>
</dbReference>
<evidence type="ECO:0000313" key="6">
    <source>
        <dbReference type="EMBL" id="QKC75648.1"/>
    </source>
</evidence>